<dbReference type="Proteomes" id="UP000000598">
    <property type="component" value="Chromosome C"/>
</dbReference>
<dbReference type="PaxDb" id="284590-Q6CTD7"/>
<dbReference type="RefSeq" id="XP_452802.1">
    <property type="nucleotide sequence ID" value="XM_452802.1"/>
</dbReference>
<proteinExistence type="predicted"/>
<protein>
    <submittedName>
        <fullName evidence="2">KLLA0C13497p</fullName>
    </submittedName>
</protein>
<dbReference type="InParanoid" id="Q6CTD7"/>
<dbReference type="AlphaFoldDB" id="Q6CTD7"/>
<dbReference type="OMA" id="RQSKHHE"/>
<evidence type="ECO:0000256" key="1">
    <source>
        <dbReference type="SAM" id="Phobius"/>
    </source>
</evidence>
<keyword evidence="1" id="KW-1133">Transmembrane helix</keyword>
<keyword evidence="1" id="KW-0472">Membrane</keyword>
<dbReference type="HOGENOM" id="CLU_1661035_0_0_1"/>
<keyword evidence="3" id="KW-1185">Reference proteome</keyword>
<accession>Q6CTD7</accession>
<feature type="transmembrane region" description="Helical" evidence="1">
    <location>
        <begin position="70"/>
        <end position="98"/>
    </location>
</feature>
<dbReference type="GeneID" id="2892183"/>
<evidence type="ECO:0000313" key="2">
    <source>
        <dbReference type="EMBL" id="CAH01653.1"/>
    </source>
</evidence>
<name>Q6CTD7_KLULA</name>
<feature type="transmembrane region" description="Helical" evidence="1">
    <location>
        <begin position="44"/>
        <end position="64"/>
    </location>
</feature>
<keyword evidence="1" id="KW-0812">Transmembrane</keyword>
<evidence type="ECO:0000313" key="3">
    <source>
        <dbReference type="Proteomes" id="UP000000598"/>
    </source>
</evidence>
<sequence length="159" mass="17532">MKVSITKLISSSKVKNSITMDISEQILPRLTHLQKCVHSKPYNVLHVPSFLLGCFVVIMISSLQPLFRSILGSVLIGVLRIIKYSVIGGGVGLIIMVLTSDQSKQPTKARQSKHHEGDFQPIGINTLQTKVNKHSRPTQAPEPVTVTSAAYETFIKRAE</sequence>
<dbReference type="KEGG" id="kla:KLLA0_C13497g"/>
<gene>
    <name evidence="2" type="ORF">KLLA0_C13497g</name>
</gene>
<dbReference type="EMBL" id="CR382123">
    <property type="protein sequence ID" value="CAH01653.1"/>
    <property type="molecule type" value="Genomic_DNA"/>
</dbReference>
<organism evidence="2 3">
    <name type="scientific">Kluyveromyces lactis (strain ATCC 8585 / CBS 2359 / DSM 70799 / NBRC 1267 / NRRL Y-1140 / WM37)</name>
    <name type="common">Yeast</name>
    <name type="synonym">Candida sphaerica</name>
    <dbReference type="NCBI Taxonomy" id="284590"/>
    <lineage>
        <taxon>Eukaryota</taxon>
        <taxon>Fungi</taxon>
        <taxon>Dikarya</taxon>
        <taxon>Ascomycota</taxon>
        <taxon>Saccharomycotina</taxon>
        <taxon>Saccharomycetes</taxon>
        <taxon>Saccharomycetales</taxon>
        <taxon>Saccharomycetaceae</taxon>
        <taxon>Kluyveromyces</taxon>
    </lineage>
</organism>
<reference evidence="2 3" key="1">
    <citation type="journal article" date="2004" name="Nature">
        <title>Genome evolution in yeasts.</title>
        <authorList>
            <consortium name="Genolevures"/>
            <person name="Dujon B."/>
            <person name="Sherman D."/>
            <person name="Fischer G."/>
            <person name="Durrens P."/>
            <person name="Casaregola S."/>
            <person name="Lafontaine I."/>
            <person name="de Montigny J."/>
            <person name="Marck C."/>
            <person name="Neuveglise C."/>
            <person name="Talla E."/>
            <person name="Goffard N."/>
            <person name="Frangeul L."/>
            <person name="Aigle M."/>
            <person name="Anthouard V."/>
            <person name="Babour A."/>
            <person name="Barbe V."/>
            <person name="Barnay S."/>
            <person name="Blanchin S."/>
            <person name="Beckerich J.M."/>
            <person name="Beyne E."/>
            <person name="Bleykasten C."/>
            <person name="Boisrame A."/>
            <person name="Boyer J."/>
            <person name="Cattolico L."/>
            <person name="Confanioleri F."/>
            <person name="de Daruvar A."/>
            <person name="Despons L."/>
            <person name="Fabre E."/>
            <person name="Fairhead C."/>
            <person name="Ferry-Dumazet H."/>
            <person name="Groppi A."/>
            <person name="Hantraye F."/>
            <person name="Hennequin C."/>
            <person name="Jauniaux N."/>
            <person name="Joyet P."/>
            <person name="Kachouri R."/>
            <person name="Kerrest A."/>
            <person name="Koszul R."/>
            <person name="Lemaire M."/>
            <person name="Lesur I."/>
            <person name="Ma L."/>
            <person name="Muller H."/>
            <person name="Nicaud J.M."/>
            <person name="Nikolski M."/>
            <person name="Oztas S."/>
            <person name="Ozier-Kalogeropoulos O."/>
            <person name="Pellenz S."/>
            <person name="Potier S."/>
            <person name="Richard G.F."/>
            <person name="Straub M.L."/>
            <person name="Suleau A."/>
            <person name="Swennene D."/>
            <person name="Tekaia F."/>
            <person name="Wesolowski-Louvel M."/>
            <person name="Westhof E."/>
            <person name="Wirth B."/>
            <person name="Zeniou-Meyer M."/>
            <person name="Zivanovic I."/>
            <person name="Bolotin-Fukuhara M."/>
            <person name="Thierry A."/>
            <person name="Bouchier C."/>
            <person name="Caudron B."/>
            <person name="Scarpelli C."/>
            <person name="Gaillardin C."/>
            <person name="Weissenbach J."/>
            <person name="Wincker P."/>
            <person name="Souciet J.L."/>
        </authorList>
    </citation>
    <scope>NUCLEOTIDE SEQUENCE [LARGE SCALE GENOMIC DNA]</scope>
    <source>
        <strain evidence="3">ATCC 8585 / CBS 2359 / DSM 70799 / NBRC 1267 / NRRL Y-1140 / WM37</strain>
    </source>
</reference>